<evidence type="ECO:0000313" key="3">
    <source>
        <dbReference type="RefSeq" id="XP_052749169.1"/>
    </source>
</evidence>
<feature type="coiled-coil region" evidence="1">
    <location>
        <begin position="34"/>
        <end position="61"/>
    </location>
</feature>
<evidence type="ECO:0000256" key="1">
    <source>
        <dbReference type="SAM" id="Coils"/>
    </source>
</evidence>
<sequence>MDDDDDYDDELPTIIVNASHQNEDQFIMPSAEVLASERAREEECEREIEQLRCEHEAAARLAHSDSSSSESEVLSAAVDALRVQAAQPPGLTRPCPARLLADLLRHMRPEHTLFIRDYLEMIQQADPNIIDDITYDVTSSILWSLSTAGTEKGMWGEAETLGVGSWLCAACVWGANPHAPPPGLQPPHTPRGTRARIRRALHCLLDVADTQHVRKLAHVMECTLTEPLMRLELAEAAGGAGGTFAAQLLHAALRDLLAPTAKENSQASAISPSELAELVRMRWRSLSADERHAVVQLTGRSLLHPLASGALDSTTTRHLLAEITQPGSVPLADRHRPDHLKVLVAASKLQLLFRDKRQD</sequence>
<evidence type="ECO:0000313" key="2">
    <source>
        <dbReference type="Proteomes" id="UP001652740"/>
    </source>
</evidence>
<reference evidence="3" key="1">
    <citation type="submission" date="2025-08" db="UniProtKB">
        <authorList>
            <consortium name="RefSeq"/>
        </authorList>
    </citation>
    <scope>IDENTIFICATION</scope>
    <source>
        <tissue evidence="3">Whole larvae</tissue>
    </source>
</reference>
<keyword evidence="2" id="KW-1185">Reference proteome</keyword>
<keyword evidence="1" id="KW-0175">Coiled coil</keyword>
<name>A0ABM3MDF0_GALME</name>
<organism evidence="2 3">
    <name type="scientific">Galleria mellonella</name>
    <name type="common">Greater wax moth</name>
    <dbReference type="NCBI Taxonomy" id="7137"/>
    <lineage>
        <taxon>Eukaryota</taxon>
        <taxon>Metazoa</taxon>
        <taxon>Ecdysozoa</taxon>
        <taxon>Arthropoda</taxon>
        <taxon>Hexapoda</taxon>
        <taxon>Insecta</taxon>
        <taxon>Pterygota</taxon>
        <taxon>Neoptera</taxon>
        <taxon>Endopterygota</taxon>
        <taxon>Lepidoptera</taxon>
        <taxon>Glossata</taxon>
        <taxon>Ditrysia</taxon>
        <taxon>Pyraloidea</taxon>
        <taxon>Pyralidae</taxon>
        <taxon>Galleriinae</taxon>
        <taxon>Galleria</taxon>
    </lineage>
</organism>
<protein>
    <submittedName>
        <fullName evidence="3">Uncharacterized protein LOC113514388</fullName>
    </submittedName>
</protein>
<dbReference type="GeneID" id="113514388"/>
<proteinExistence type="predicted"/>
<gene>
    <name evidence="3" type="primary">LOC113514388</name>
</gene>
<accession>A0ABM3MDF0</accession>
<dbReference type="RefSeq" id="XP_052749169.1">
    <property type="nucleotide sequence ID" value="XM_052893209.1"/>
</dbReference>
<dbReference type="Proteomes" id="UP001652740">
    <property type="component" value="Unplaced"/>
</dbReference>